<feature type="signal peptide" evidence="5">
    <location>
        <begin position="1"/>
        <end position="22"/>
    </location>
</feature>
<proteinExistence type="predicted"/>
<name>A0A1T5NP40_9BACT</name>
<keyword evidence="5" id="KW-0732">Signal</keyword>
<evidence type="ECO:0000313" key="7">
    <source>
        <dbReference type="EMBL" id="SKD02013.1"/>
    </source>
</evidence>
<dbReference type="InterPro" id="IPR013740">
    <property type="entry name" value="Redoxin"/>
</dbReference>
<dbReference type="RefSeq" id="WP_200817229.1">
    <property type="nucleotide sequence ID" value="NZ_FUZZ01000001.1"/>
</dbReference>
<evidence type="ECO:0000256" key="2">
    <source>
        <dbReference type="ARBA" id="ARBA00022748"/>
    </source>
</evidence>
<dbReference type="GO" id="GO:0016853">
    <property type="term" value="F:isomerase activity"/>
    <property type="evidence" value="ECO:0007669"/>
    <property type="project" value="UniProtKB-KW"/>
</dbReference>
<sequence length="502" mass="56749">MKNIILALIPCTLLFTTAAAQKQTTTLSGKLSGSDITTPLHLKNMTGADLLIPVNGDGTFDTKVTLPAKGFYSLTGVGQVYLEPGYQLQIALGPDSTYRFSGKGSFENNATADARKALSQYVATDPEQMLGQEALYTPVPVFIGKMEAFVKDGQHSFDQSPSAFFREMAGKDLAYYGKYVLAHYSLYYGTDLEKQAAFYKLMETGDRKDTAFQRRMQEAGRAMRVKRLDSTERAQLDKLTVSDWDKNDAALFQQSAWYRQVLDQYLSTIQYSKYRHLFEASIEDNNIRTMMGLYISKGEIKDSFMLQYYTYTGTRNALKMLKDKPVRDSLYKSYIAGTKHPAYLKEIREIYSNANTYSDNTPAPDFSYEDVSGKKVSLKDLRGKYVYIDVWATWCGPCKMEIPHLSKIEALYEHKKIRFVSLSVDKTADKQKWKDFVQKGNLKGIQLLADKDFQSDFVQKFNINAIPRFILIGPDGKIVSADALRPSNPELKALLDKLLTEG</sequence>
<dbReference type="GO" id="GO:0017004">
    <property type="term" value="P:cytochrome complex assembly"/>
    <property type="evidence" value="ECO:0007669"/>
    <property type="project" value="UniProtKB-KW"/>
</dbReference>
<dbReference type="Pfam" id="PF08534">
    <property type="entry name" value="Redoxin"/>
    <property type="match status" value="1"/>
</dbReference>
<evidence type="ECO:0000256" key="5">
    <source>
        <dbReference type="SAM" id="SignalP"/>
    </source>
</evidence>
<keyword evidence="3" id="KW-1015">Disulfide bond</keyword>
<evidence type="ECO:0000256" key="4">
    <source>
        <dbReference type="ARBA" id="ARBA00023284"/>
    </source>
</evidence>
<dbReference type="PANTHER" id="PTHR42852:SF6">
    <property type="entry name" value="THIOL:DISULFIDE INTERCHANGE PROTEIN DSBE"/>
    <property type="match status" value="1"/>
</dbReference>
<dbReference type="Gene3D" id="3.40.30.10">
    <property type="entry name" value="Glutaredoxin"/>
    <property type="match status" value="1"/>
</dbReference>
<protein>
    <submittedName>
        <fullName evidence="7">Thiol-disulfide isomerase or thioredoxin</fullName>
    </submittedName>
</protein>
<feature type="domain" description="Thioredoxin" evidence="6">
    <location>
        <begin position="357"/>
        <end position="500"/>
    </location>
</feature>
<dbReference type="SUPFAM" id="SSF52833">
    <property type="entry name" value="Thioredoxin-like"/>
    <property type="match status" value="1"/>
</dbReference>
<dbReference type="InterPro" id="IPR013766">
    <property type="entry name" value="Thioredoxin_domain"/>
</dbReference>
<evidence type="ECO:0000259" key="6">
    <source>
        <dbReference type="PROSITE" id="PS51352"/>
    </source>
</evidence>
<dbReference type="GO" id="GO:0016491">
    <property type="term" value="F:oxidoreductase activity"/>
    <property type="evidence" value="ECO:0007669"/>
    <property type="project" value="InterPro"/>
</dbReference>
<dbReference type="GO" id="GO:0030313">
    <property type="term" value="C:cell envelope"/>
    <property type="evidence" value="ECO:0007669"/>
    <property type="project" value="UniProtKB-SubCell"/>
</dbReference>
<keyword evidence="2" id="KW-0201">Cytochrome c-type biogenesis</keyword>
<reference evidence="7 8" key="1">
    <citation type="submission" date="2017-02" db="EMBL/GenBank/DDBJ databases">
        <authorList>
            <person name="Peterson S.W."/>
        </authorList>
    </citation>
    <scope>NUCLEOTIDE SEQUENCE [LARGE SCALE GENOMIC DNA]</scope>
    <source>
        <strain evidence="7 8">DSM 18108</strain>
    </source>
</reference>
<evidence type="ECO:0000256" key="3">
    <source>
        <dbReference type="ARBA" id="ARBA00023157"/>
    </source>
</evidence>
<dbReference type="PROSITE" id="PS51352">
    <property type="entry name" value="THIOREDOXIN_2"/>
    <property type="match status" value="1"/>
</dbReference>
<dbReference type="InterPro" id="IPR050553">
    <property type="entry name" value="Thioredoxin_ResA/DsbE_sf"/>
</dbReference>
<comment type="subcellular location">
    <subcellularLocation>
        <location evidence="1">Cell envelope</location>
    </subcellularLocation>
</comment>
<accession>A0A1T5NP40</accession>
<dbReference type="AlphaFoldDB" id="A0A1T5NP40"/>
<dbReference type="EMBL" id="FUZZ01000001">
    <property type="protein sequence ID" value="SKD02013.1"/>
    <property type="molecule type" value="Genomic_DNA"/>
</dbReference>
<dbReference type="STRING" id="393003.SAMN05660461_2382"/>
<dbReference type="InterPro" id="IPR036249">
    <property type="entry name" value="Thioredoxin-like_sf"/>
</dbReference>
<keyword evidence="8" id="KW-1185">Reference proteome</keyword>
<dbReference type="Proteomes" id="UP000190166">
    <property type="component" value="Unassembled WGS sequence"/>
</dbReference>
<evidence type="ECO:0000256" key="1">
    <source>
        <dbReference type="ARBA" id="ARBA00004196"/>
    </source>
</evidence>
<organism evidence="7 8">
    <name type="scientific">Chitinophaga ginsengisegetis</name>
    <dbReference type="NCBI Taxonomy" id="393003"/>
    <lineage>
        <taxon>Bacteria</taxon>
        <taxon>Pseudomonadati</taxon>
        <taxon>Bacteroidota</taxon>
        <taxon>Chitinophagia</taxon>
        <taxon>Chitinophagales</taxon>
        <taxon>Chitinophagaceae</taxon>
        <taxon>Chitinophaga</taxon>
    </lineage>
</organism>
<feature type="chain" id="PRO_5012843646" evidence="5">
    <location>
        <begin position="23"/>
        <end position="502"/>
    </location>
</feature>
<gene>
    <name evidence="7" type="ORF">SAMN05660461_2382</name>
</gene>
<evidence type="ECO:0000313" key="8">
    <source>
        <dbReference type="Proteomes" id="UP000190166"/>
    </source>
</evidence>
<dbReference type="CDD" id="cd02966">
    <property type="entry name" value="TlpA_like_family"/>
    <property type="match status" value="1"/>
</dbReference>
<keyword evidence="4" id="KW-0676">Redox-active center</keyword>
<dbReference type="PANTHER" id="PTHR42852">
    <property type="entry name" value="THIOL:DISULFIDE INTERCHANGE PROTEIN DSBE"/>
    <property type="match status" value="1"/>
</dbReference>
<keyword evidence="7" id="KW-0413">Isomerase</keyword>